<dbReference type="EMBL" id="BMNZ01000002">
    <property type="protein sequence ID" value="GGM87778.1"/>
    <property type="molecule type" value="Genomic_DNA"/>
</dbReference>
<evidence type="ECO:0000313" key="2">
    <source>
        <dbReference type="EMBL" id="GGM87778.1"/>
    </source>
</evidence>
<feature type="domain" description="Semialdehyde dehydrogenase NAD-binding" evidence="1">
    <location>
        <begin position="169"/>
        <end position="260"/>
    </location>
</feature>
<reference evidence="3" key="1">
    <citation type="journal article" date="2019" name="Int. J. Syst. Evol. Microbiol.">
        <title>The Global Catalogue of Microorganisms (GCM) 10K type strain sequencing project: providing services to taxonomists for standard genome sequencing and annotation.</title>
        <authorList>
            <consortium name="The Broad Institute Genomics Platform"/>
            <consortium name="The Broad Institute Genome Sequencing Center for Infectious Disease"/>
            <person name="Wu L."/>
            <person name="Ma J."/>
        </authorList>
    </citation>
    <scope>NUCLEOTIDE SEQUENCE [LARGE SCALE GENOMIC DNA]</scope>
    <source>
        <strain evidence="3">JCM 1365</strain>
    </source>
</reference>
<proteinExistence type="predicted"/>
<dbReference type="Gene3D" id="3.40.50.720">
    <property type="entry name" value="NAD(P)-binding Rossmann-like Domain"/>
    <property type="match status" value="1"/>
</dbReference>
<organism evidence="2 3">
    <name type="scientific">Terrabacter tumescens</name>
    <dbReference type="NCBI Taxonomy" id="60443"/>
    <lineage>
        <taxon>Bacteria</taxon>
        <taxon>Bacillati</taxon>
        <taxon>Actinomycetota</taxon>
        <taxon>Actinomycetes</taxon>
        <taxon>Micrococcales</taxon>
        <taxon>Intrasporangiaceae</taxon>
        <taxon>Terrabacter</taxon>
    </lineage>
</organism>
<comment type="caution">
    <text evidence="2">The sequence shown here is derived from an EMBL/GenBank/DDBJ whole genome shotgun (WGS) entry which is preliminary data.</text>
</comment>
<dbReference type="SUPFAM" id="SSF51735">
    <property type="entry name" value="NAD(P)-binding Rossmann-fold domains"/>
    <property type="match status" value="1"/>
</dbReference>
<keyword evidence="3" id="KW-1185">Reference proteome</keyword>
<sequence>MRRTRATRHTQTPQEHHVSSTFAFTVHPRARLGEDLARVWSPLGRVPDPVYDAALRRLPLRPVAMAGIHIGGAPVGHVVLVPFGARHLLTSPGEGRARVHRAVDKARALGCDVVGLGALTATVTAGGVSLRSRTDIGVTNGNAFTAAIVDDQARQLLRDAVGHASDPHVAVVGATGSVGAAVTRLLARDRAVARLTLVARSAGRLDALAADVGRQVPTSTATTMDAVATADLVILLTASADALLGPQHLAPGAVVLDATQPRNTSPSLVDERPDVIVVDGGVVDIPSLRLVGGDIGLPDGRSYACFAETALLALSGHRGHFSIGVPTLELVDATRGMAADLAHLGFRAAEPTSFGRPVPVRRATTTLAVAS</sequence>
<evidence type="ECO:0000259" key="1">
    <source>
        <dbReference type="Pfam" id="PF01118"/>
    </source>
</evidence>
<protein>
    <submittedName>
        <fullName evidence="2">Shikimate 5-dehydrogenase</fullName>
    </submittedName>
</protein>
<evidence type="ECO:0000313" key="3">
    <source>
        <dbReference type="Proteomes" id="UP000623461"/>
    </source>
</evidence>
<accession>A0ABQ2HPE5</accession>
<dbReference type="Pfam" id="PF01118">
    <property type="entry name" value="Semialdhyde_dh"/>
    <property type="match status" value="1"/>
</dbReference>
<dbReference type="Proteomes" id="UP000623461">
    <property type="component" value="Unassembled WGS sequence"/>
</dbReference>
<name>A0ABQ2HPE5_9MICO</name>
<gene>
    <name evidence="2" type="ORF">GCM10009721_10950</name>
</gene>
<dbReference type="InterPro" id="IPR000534">
    <property type="entry name" value="Semialdehyde_DH_NAD-bd"/>
</dbReference>
<dbReference type="InterPro" id="IPR036291">
    <property type="entry name" value="NAD(P)-bd_dom_sf"/>
</dbReference>